<proteinExistence type="predicted"/>
<reference evidence="3 4" key="1">
    <citation type="submission" date="2019-07" db="EMBL/GenBank/DDBJ databases">
        <title>Gramella aestuarii sp. nov., isolated from a tidal flat, and emended description of Gramella echinicola.</title>
        <authorList>
            <person name="Liu L."/>
        </authorList>
    </citation>
    <scope>NUCLEOTIDE SEQUENCE [LARGE SCALE GENOMIC DNA]</scope>
    <source>
        <strain evidence="3 4">BS12</strain>
    </source>
</reference>
<gene>
    <name evidence="3" type="ORF">FLP08_04330</name>
</gene>
<dbReference type="GO" id="GO:0016757">
    <property type="term" value="F:glycosyltransferase activity"/>
    <property type="evidence" value="ECO:0007669"/>
    <property type="project" value="InterPro"/>
</dbReference>
<dbReference type="SUPFAM" id="SSF53756">
    <property type="entry name" value="UDP-Glycosyltransferase/glycogen phosphorylase"/>
    <property type="match status" value="1"/>
</dbReference>
<dbReference type="OrthoDB" id="9795068at2"/>
<evidence type="ECO:0000259" key="1">
    <source>
        <dbReference type="Pfam" id="PF00534"/>
    </source>
</evidence>
<dbReference type="AlphaFoldDB" id="A0A7K1LMP5"/>
<evidence type="ECO:0000313" key="3">
    <source>
        <dbReference type="EMBL" id="MUP41790.1"/>
    </source>
</evidence>
<evidence type="ECO:0000259" key="2">
    <source>
        <dbReference type="Pfam" id="PF13439"/>
    </source>
</evidence>
<name>A0A7K1LMP5_9FLAO</name>
<feature type="domain" description="Glycosyltransferase subfamily 4-like N-terminal" evidence="2">
    <location>
        <begin position="63"/>
        <end position="169"/>
    </location>
</feature>
<sequence>MNIALISPSRDAYSETFIRAHKENLKGKVFYYYGATSDLILEGQGPISNSVFKNYYKLDRKVNKKPYSYYYDKLLSRSFKKNKIQVVLAEYGPTANKFLRVIIENELPLIVHFHGYDASRKSVINQNERYSRVFEYATYIIAVSKKMVDELLKLGCPNHKLIYNPCSADPQFSQINPKFSINQFLAAGRFVDKKAPYYTILAFSKVVRKFPNTTLIMAGNGELKNTCKNLSKYYGLQEKVIFPGVISPEQFRVYLEESLAFVQHSITADDGDSEGTPVAIMEASAAGLPVISTFHAGIPDVIENGQTGFLVDEHDVNGMAVKMIQLLENNSLARQLGMAGKKRLRDNFSMEKHIDVLNELIAKSIKA</sequence>
<dbReference type="PANTHER" id="PTHR12526">
    <property type="entry name" value="GLYCOSYLTRANSFERASE"/>
    <property type="match status" value="1"/>
</dbReference>
<keyword evidence="4" id="KW-1185">Reference proteome</keyword>
<dbReference type="RefSeq" id="WP_156274423.1">
    <property type="nucleotide sequence ID" value="NZ_BAABGI010000001.1"/>
</dbReference>
<dbReference type="Proteomes" id="UP000460416">
    <property type="component" value="Unassembled WGS sequence"/>
</dbReference>
<protein>
    <submittedName>
        <fullName evidence="3">Colanic acid biosynthesis glycosyltransferase WcaL</fullName>
    </submittedName>
</protein>
<evidence type="ECO:0000313" key="4">
    <source>
        <dbReference type="Proteomes" id="UP000460416"/>
    </source>
</evidence>
<dbReference type="InterPro" id="IPR001296">
    <property type="entry name" value="Glyco_trans_1"/>
</dbReference>
<dbReference type="Gene3D" id="3.40.50.2000">
    <property type="entry name" value="Glycogen Phosphorylase B"/>
    <property type="match status" value="2"/>
</dbReference>
<organism evidence="3 4">
    <name type="scientific">Christiangramia aestuarii</name>
    <dbReference type="NCBI Taxonomy" id="1028746"/>
    <lineage>
        <taxon>Bacteria</taxon>
        <taxon>Pseudomonadati</taxon>
        <taxon>Bacteroidota</taxon>
        <taxon>Flavobacteriia</taxon>
        <taxon>Flavobacteriales</taxon>
        <taxon>Flavobacteriaceae</taxon>
        <taxon>Christiangramia</taxon>
    </lineage>
</organism>
<comment type="caution">
    <text evidence="3">The sequence shown here is derived from an EMBL/GenBank/DDBJ whole genome shotgun (WGS) entry which is preliminary data.</text>
</comment>
<dbReference type="Pfam" id="PF00534">
    <property type="entry name" value="Glycos_transf_1"/>
    <property type="match status" value="1"/>
</dbReference>
<keyword evidence="3" id="KW-0808">Transferase</keyword>
<dbReference type="EMBL" id="VJVW01000002">
    <property type="protein sequence ID" value="MUP41790.1"/>
    <property type="molecule type" value="Genomic_DNA"/>
</dbReference>
<accession>A0A7K1LMP5</accession>
<dbReference type="PANTHER" id="PTHR12526:SF630">
    <property type="entry name" value="GLYCOSYLTRANSFERASE"/>
    <property type="match status" value="1"/>
</dbReference>
<dbReference type="Pfam" id="PF13439">
    <property type="entry name" value="Glyco_transf_4"/>
    <property type="match status" value="1"/>
</dbReference>
<dbReference type="InterPro" id="IPR028098">
    <property type="entry name" value="Glyco_trans_4-like_N"/>
</dbReference>
<feature type="domain" description="Glycosyl transferase family 1" evidence="1">
    <location>
        <begin position="182"/>
        <end position="343"/>
    </location>
</feature>